<evidence type="ECO:0000256" key="5">
    <source>
        <dbReference type="ARBA" id="ARBA00022523"/>
    </source>
</evidence>
<sequence length="676" mass="75568">MQQISGRTVKVNFPKVPRGGEREAMRLKIRKSNKEFIESQHKIYEGKFFWIVTSKKLKDALADEPGLFSAKVIYEKHSGRSHDFGFVTFSYLEADESALSAMEGIVRLSYARAMIELRPDVELKDNIVVAMPEITRRLPTEVKNKREKDKIGTKPDQIKKKGKRPTITARRGDTVIVDVINRGDHNITIHWHGVKQPRYPWSDGPEFVTQCPIKPGGNFTQMVFLSDEEGTLWWHAHSDWSRATVHGLIYILPRLGTTYPFRQPDAEVPMIIGEWWNDDIQNVFEEFMSSGADPANSDALTINGQPGDLYNCSAAGTTRIQVESGKTYLLRMVNAAMNNIAFFGVANHSLTVVGTDGAYTKPLTSTYVAISPGQTLDILLEANQPRNHYYIASKLFNAQRGSTFDNTTTTAIVEYAGNYTATSPPIFPVLPAFNSSNASFNFTASLRSLASAEHPIDVPLTIKRTLLYTLSINLLPCAVNGTCERPDGNRFAASINNITFDMPSTSILEAYYRGANNGTYGEDFPDNPPLKFNYTQQTGLNASWRFPETGTDVQQLKHNETVELVFQGTNLVGGVDHPMHLHGHSFYVVGAGFGNFKRSRDVANYNLVDPPLMQTIAVPQNGWTAIRFKADNPGVWFMHCHLERHVSWGMGMVFIVRNGKTRNARVLPPPPDMPPC</sequence>
<evidence type="ECO:0000256" key="14">
    <source>
        <dbReference type="SAM" id="MobiDB-lite"/>
    </source>
</evidence>
<dbReference type="InterPro" id="IPR008972">
    <property type="entry name" value="Cupredoxin"/>
</dbReference>
<feature type="domain" description="Plastocyanin-like" evidence="16">
    <location>
        <begin position="267"/>
        <end position="418"/>
    </location>
</feature>
<gene>
    <name evidence="19" type="ORF">Tci_012285</name>
</gene>
<dbReference type="PROSITE" id="PS00080">
    <property type="entry name" value="MULTICOPPER_OXIDASE2"/>
    <property type="match status" value="1"/>
</dbReference>
<protein>
    <recommendedName>
        <fullName evidence="4 13">Laccase</fullName>
        <ecNumber evidence="4 13">1.10.3.2</ecNumber>
    </recommendedName>
    <alternativeName>
        <fullName evidence="13">Benzenediol:oxygen oxidoreductase</fullName>
    </alternativeName>
    <alternativeName>
        <fullName evidence="13">Diphenol oxidase</fullName>
    </alternativeName>
    <alternativeName>
        <fullName evidence="13">Urishiol oxidase</fullName>
    </alternativeName>
</protein>
<dbReference type="PANTHER" id="PTHR11709">
    <property type="entry name" value="MULTI-COPPER OXIDASE"/>
    <property type="match status" value="1"/>
</dbReference>
<comment type="function">
    <text evidence="13">Lignin degradation and detoxification of lignin-derived products.</text>
</comment>
<dbReference type="NCBIfam" id="TIGR03389">
    <property type="entry name" value="laccase"/>
    <property type="match status" value="1"/>
</dbReference>
<evidence type="ECO:0000256" key="8">
    <source>
        <dbReference type="ARBA" id="ARBA00022737"/>
    </source>
</evidence>
<evidence type="ECO:0000256" key="12">
    <source>
        <dbReference type="ARBA" id="ARBA00023185"/>
    </source>
</evidence>
<evidence type="ECO:0000259" key="18">
    <source>
        <dbReference type="Pfam" id="PF07732"/>
    </source>
</evidence>
<dbReference type="InterPro" id="IPR017761">
    <property type="entry name" value="Laccase"/>
</dbReference>
<accession>A0A6L2JUT1</accession>
<keyword evidence="9 13" id="KW-0560">Oxidoreductase</keyword>
<dbReference type="InterPro" id="IPR034285">
    <property type="entry name" value="CuRO_2_LCC"/>
</dbReference>
<keyword evidence="11" id="KW-0325">Glycoprotein</keyword>
<evidence type="ECO:0000259" key="17">
    <source>
        <dbReference type="Pfam" id="PF07731"/>
    </source>
</evidence>
<dbReference type="Gene3D" id="2.60.40.420">
    <property type="entry name" value="Cupredoxins - blue copper proteins"/>
    <property type="match status" value="3"/>
</dbReference>
<organism evidence="19">
    <name type="scientific">Tanacetum cinerariifolium</name>
    <name type="common">Dalmatian daisy</name>
    <name type="synonym">Chrysanthemum cinerariifolium</name>
    <dbReference type="NCBI Taxonomy" id="118510"/>
    <lineage>
        <taxon>Eukaryota</taxon>
        <taxon>Viridiplantae</taxon>
        <taxon>Streptophyta</taxon>
        <taxon>Embryophyta</taxon>
        <taxon>Tracheophyta</taxon>
        <taxon>Spermatophyta</taxon>
        <taxon>Magnoliopsida</taxon>
        <taxon>eudicotyledons</taxon>
        <taxon>Gunneridae</taxon>
        <taxon>Pentapetalae</taxon>
        <taxon>asterids</taxon>
        <taxon>campanulids</taxon>
        <taxon>Asterales</taxon>
        <taxon>Asteraceae</taxon>
        <taxon>Asteroideae</taxon>
        <taxon>Anthemideae</taxon>
        <taxon>Anthemidinae</taxon>
        <taxon>Tanacetum</taxon>
    </lineage>
</organism>
<dbReference type="InterPro" id="IPR033138">
    <property type="entry name" value="Cu_oxidase_CS"/>
</dbReference>
<evidence type="ECO:0000256" key="4">
    <source>
        <dbReference type="ARBA" id="ARBA00012297"/>
    </source>
</evidence>
<comment type="similarity">
    <text evidence="3 13">Belongs to the multicopper oxidase family.</text>
</comment>
<dbReference type="Pfam" id="PF00076">
    <property type="entry name" value="RRM_1"/>
    <property type="match status" value="1"/>
</dbReference>
<evidence type="ECO:0000256" key="9">
    <source>
        <dbReference type="ARBA" id="ARBA00023002"/>
    </source>
</evidence>
<keyword evidence="7 13" id="KW-0479">Metal-binding</keyword>
<comment type="caution">
    <text evidence="19">The sequence shown here is derived from an EMBL/GenBank/DDBJ whole genome shotgun (WGS) entry which is preliminary data.</text>
</comment>
<dbReference type="CDD" id="cd13875">
    <property type="entry name" value="CuRO_2_LCC_plant"/>
    <property type="match status" value="1"/>
</dbReference>
<dbReference type="CDD" id="cd13897">
    <property type="entry name" value="CuRO_3_LCC_plant"/>
    <property type="match status" value="1"/>
</dbReference>
<comment type="subcellular location">
    <subcellularLocation>
        <location evidence="2 13">Secreted</location>
        <location evidence="2 13">Extracellular space</location>
        <location evidence="2 13">Apoplast</location>
    </subcellularLocation>
</comment>
<keyword evidence="8 13" id="KW-0677">Repeat</keyword>
<evidence type="ECO:0000256" key="6">
    <source>
        <dbReference type="ARBA" id="ARBA00022525"/>
    </source>
</evidence>
<dbReference type="EC" id="1.10.3.2" evidence="4 13"/>
<dbReference type="InterPro" id="IPR002355">
    <property type="entry name" value="Cu_oxidase_Cu_BS"/>
</dbReference>
<dbReference type="EMBL" id="BKCJ010001285">
    <property type="protein sequence ID" value="GEU40307.1"/>
    <property type="molecule type" value="Genomic_DNA"/>
</dbReference>
<dbReference type="PROSITE" id="PS00079">
    <property type="entry name" value="MULTICOPPER_OXIDASE1"/>
    <property type="match status" value="1"/>
</dbReference>
<feature type="domain" description="Plastocyanin-like" evidence="18">
    <location>
        <begin position="164"/>
        <end position="254"/>
    </location>
</feature>
<evidence type="ECO:0000256" key="7">
    <source>
        <dbReference type="ARBA" id="ARBA00022723"/>
    </source>
</evidence>
<dbReference type="Pfam" id="PF07731">
    <property type="entry name" value="Cu-oxidase_2"/>
    <property type="match status" value="1"/>
</dbReference>
<evidence type="ECO:0000256" key="13">
    <source>
        <dbReference type="RuleBase" id="RU361119"/>
    </source>
</evidence>
<proteinExistence type="inferred from homology"/>
<dbReference type="InterPro" id="IPR034289">
    <property type="entry name" value="CuRO_3_LCC"/>
</dbReference>
<dbReference type="InterPro" id="IPR001117">
    <property type="entry name" value="Cu-oxidase_2nd"/>
</dbReference>
<evidence type="ECO:0000256" key="3">
    <source>
        <dbReference type="ARBA" id="ARBA00010609"/>
    </source>
</evidence>
<feature type="region of interest" description="Disordered" evidence="14">
    <location>
        <begin position="142"/>
        <end position="165"/>
    </location>
</feature>
<feature type="domain" description="RRM" evidence="15">
    <location>
        <begin position="49"/>
        <end position="105"/>
    </location>
</feature>
<keyword evidence="6 13" id="KW-0964">Secreted</keyword>
<dbReference type="InterPro" id="IPR012677">
    <property type="entry name" value="Nucleotide-bd_a/b_plait_sf"/>
</dbReference>
<dbReference type="SUPFAM" id="SSF54928">
    <property type="entry name" value="RNA-binding domain, RBD"/>
    <property type="match status" value="1"/>
</dbReference>
<dbReference type="SUPFAM" id="SSF49503">
    <property type="entry name" value="Cupredoxins"/>
    <property type="match status" value="3"/>
</dbReference>
<dbReference type="GO" id="GO:0005507">
    <property type="term" value="F:copper ion binding"/>
    <property type="evidence" value="ECO:0007669"/>
    <property type="project" value="InterPro"/>
</dbReference>
<dbReference type="PANTHER" id="PTHR11709:SF369">
    <property type="entry name" value="LACCASE"/>
    <property type="match status" value="1"/>
</dbReference>
<dbReference type="InterPro" id="IPR011707">
    <property type="entry name" value="Cu-oxidase-like_N"/>
</dbReference>
<dbReference type="GO" id="GO:0003723">
    <property type="term" value="F:RNA binding"/>
    <property type="evidence" value="ECO:0007669"/>
    <property type="project" value="InterPro"/>
</dbReference>
<dbReference type="AlphaFoldDB" id="A0A6L2JUT1"/>
<dbReference type="InterPro" id="IPR000504">
    <property type="entry name" value="RRM_dom"/>
</dbReference>
<dbReference type="InterPro" id="IPR035979">
    <property type="entry name" value="RBD_domain_sf"/>
</dbReference>
<dbReference type="InterPro" id="IPR011706">
    <property type="entry name" value="Cu-oxidase_C"/>
</dbReference>
<evidence type="ECO:0000256" key="1">
    <source>
        <dbReference type="ARBA" id="ARBA00000349"/>
    </source>
</evidence>
<dbReference type="GO" id="GO:0052716">
    <property type="term" value="F:hydroquinone:oxygen oxidoreductase activity"/>
    <property type="evidence" value="ECO:0007669"/>
    <property type="project" value="UniProtKB-EC"/>
</dbReference>
<dbReference type="Pfam" id="PF00394">
    <property type="entry name" value="Cu-oxidase"/>
    <property type="match status" value="1"/>
</dbReference>
<feature type="compositionally biased region" description="Basic and acidic residues" evidence="14">
    <location>
        <begin position="142"/>
        <end position="159"/>
    </location>
</feature>
<comment type="cofactor">
    <cofactor evidence="13">
        <name>Cu cation</name>
        <dbReference type="ChEBI" id="CHEBI:23378"/>
    </cofactor>
    <text evidence="13">Binds 4 Cu cations per monomer.</text>
</comment>
<evidence type="ECO:0000256" key="2">
    <source>
        <dbReference type="ARBA" id="ARBA00004271"/>
    </source>
</evidence>
<dbReference type="GO" id="GO:0048046">
    <property type="term" value="C:apoplast"/>
    <property type="evidence" value="ECO:0007669"/>
    <property type="project" value="UniProtKB-SubCell"/>
</dbReference>
<evidence type="ECO:0000256" key="10">
    <source>
        <dbReference type="ARBA" id="ARBA00023008"/>
    </source>
</evidence>
<comment type="catalytic activity">
    <reaction evidence="1 13">
        <text>4 hydroquinone + O2 = 4 benzosemiquinone + 2 H2O</text>
        <dbReference type="Rhea" id="RHEA:11276"/>
        <dbReference type="ChEBI" id="CHEBI:15377"/>
        <dbReference type="ChEBI" id="CHEBI:15379"/>
        <dbReference type="ChEBI" id="CHEBI:17594"/>
        <dbReference type="ChEBI" id="CHEBI:17977"/>
        <dbReference type="EC" id="1.10.3.2"/>
    </reaction>
</comment>
<dbReference type="Gene3D" id="3.30.70.330">
    <property type="match status" value="2"/>
</dbReference>
<keyword evidence="12 13" id="KW-0439">Lignin degradation</keyword>
<dbReference type="GO" id="GO:0046274">
    <property type="term" value="P:lignin catabolic process"/>
    <property type="evidence" value="ECO:0007669"/>
    <property type="project" value="UniProtKB-KW"/>
</dbReference>
<name>A0A6L2JUT1_TANCI</name>
<keyword evidence="5 13" id="KW-0052">Apoplast</keyword>
<dbReference type="Pfam" id="PF07732">
    <property type="entry name" value="Cu-oxidase_3"/>
    <property type="match status" value="1"/>
</dbReference>
<feature type="domain" description="Plastocyanin-like" evidence="17">
    <location>
        <begin position="523"/>
        <end position="659"/>
    </location>
</feature>
<evidence type="ECO:0000313" key="19">
    <source>
        <dbReference type="EMBL" id="GEU40307.1"/>
    </source>
</evidence>
<evidence type="ECO:0000256" key="11">
    <source>
        <dbReference type="ARBA" id="ARBA00023180"/>
    </source>
</evidence>
<dbReference type="InterPro" id="IPR045087">
    <property type="entry name" value="Cu-oxidase_fam"/>
</dbReference>
<keyword evidence="10 13" id="KW-0186">Copper</keyword>
<reference evidence="19" key="1">
    <citation type="journal article" date="2019" name="Sci. Rep.">
        <title>Draft genome of Tanacetum cinerariifolium, the natural source of mosquito coil.</title>
        <authorList>
            <person name="Yamashiro T."/>
            <person name="Shiraishi A."/>
            <person name="Satake H."/>
            <person name="Nakayama K."/>
        </authorList>
    </citation>
    <scope>NUCLEOTIDE SEQUENCE</scope>
</reference>
<evidence type="ECO:0000259" key="15">
    <source>
        <dbReference type="Pfam" id="PF00076"/>
    </source>
</evidence>
<evidence type="ECO:0000259" key="16">
    <source>
        <dbReference type="Pfam" id="PF00394"/>
    </source>
</evidence>